<name>A0A9N9TF61_PHYSR</name>
<evidence type="ECO:0008006" key="19">
    <source>
        <dbReference type="Google" id="ProtNLM"/>
    </source>
</evidence>
<comment type="function">
    <text evidence="2">May be involved in the metabolism of insect hormones and in the breakdown of synthetic insecticides.</text>
</comment>
<evidence type="ECO:0000256" key="5">
    <source>
        <dbReference type="ARBA" id="ARBA00010617"/>
    </source>
</evidence>
<evidence type="ECO:0000256" key="2">
    <source>
        <dbReference type="ARBA" id="ARBA00003690"/>
    </source>
</evidence>
<evidence type="ECO:0000256" key="11">
    <source>
        <dbReference type="ARBA" id="ARBA00023004"/>
    </source>
</evidence>
<evidence type="ECO:0000256" key="12">
    <source>
        <dbReference type="ARBA" id="ARBA00023033"/>
    </source>
</evidence>
<dbReference type="PANTHER" id="PTHR24300:SF376">
    <property type="entry name" value="CYTOCHROME P450 15A1"/>
    <property type="match status" value="1"/>
</dbReference>
<evidence type="ECO:0000256" key="7">
    <source>
        <dbReference type="ARBA" id="ARBA00022723"/>
    </source>
</evidence>
<keyword evidence="7 14" id="KW-0479">Metal-binding</keyword>
<evidence type="ECO:0000256" key="3">
    <source>
        <dbReference type="ARBA" id="ARBA00004174"/>
    </source>
</evidence>
<keyword evidence="6 14" id="KW-0349">Heme</keyword>
<dbReference type="InterPro" id="IPR001128">
    <property type="entry name" value="Cyt_P450"/>
</dbReference>
<accession>A0A9N9TF61</accession>
<evidence type="ECO:0000256" key="6">
    <source>
        <dbReference type="ARBA" id="ARBA00022617"/>
    </source>
</evidence>
<keyword evidence="10 15" id="KW-0560">Oxidoreductase</keyword>
<dbReference type="Pfam" id="PF00067">
    <property type="entry name" value="p450"/>
    <property type="match status" value="1"/>
</dbReference>
<dbReference type="GO" id="GO:0005506">
    <property type="term" value="F:iron ion binding"/>
    <property type="evidence" value="ECO:0007669"/>
    <property type="project" value="InterPro"/>
</dbReference>
<dbReference type="EMBL" id="OU900105">
    <property type="protein sequence ID" value="CAG9856915.1"/>
    <property type="molecule type" value="Genomic_DNA"/>
</dbReference>
<dbReference type="GO" id="GO:0005789">
    <property type="term" value="C:endoplasmic reticulum membrane"/>
    <property type="evidence" value="ECO:0007669"/>
    <property type="project" value="UniProtKB-SubCell"/>
</dbReference>
<evidence type="ECO:0000256" key="8">
    <source>
        <dbReference type="ARBA" id="ARBA00022824"/>
    </source>
</evidence>
<dbReference type="OrthoDB" id="1055148at2759"/>
<comment type="similarity">
    <text evidence="5 15">Belongs to the cytochrome P450 family.</text>
</comment>
<dbReference type="InterPro" id="IPR036396">
    <property type="entry name" value="Cyt_P450_sf"/>
</dbReference>
<sequence length="497" mass="56889">MWILVVVVVFLLGFLAYLDTRKPKNFPPGPKWWPFLGCAPQIANLQKRTNHLVFTTAELAKTYGNVLGLKVGTQVLVVVNGIAANKEFLLSDDLSGRPLGEFYDKRTWGKRRGILLVDELFWQEQRRFFLKQLREFGFGTRNMSTLIEEEAQELIAYICKFTALNDSSVFNIQNLFNLHILNSLWKMLAGVRYDAEDKKMRELQAILNELFRAVGATFSHFPILKYLAPEKSGYNVYVRSHNCLWRFLRKELAHHKETHVPDSPRDVIDVYLNVLKSSEESGKSFSEDQLVATCMDMFMAGSETTSNTLSFGFLYLILNPDVQRKAQEEIDRVVGRTRCPSLNDRPNMPYLECVVMESLRMFAGRAFTVPHRAIRDTYLCGYRIPKDVLVIANLYGCMLEKESGYKNPEAFEPERFLSNGKISLPDNFIPFGLGKHRCLGESMARANVFLFLAALLQKFDFGIVPEQPPTAEWADGITPGPKPFKARITPRKYTDNF</sequence>
<dbReference type="GO" id="GO:0006805">
    <property type="term" value="P:xenobiotic metabolic process"/>
    <property type="evidence" value="ECO:0007669"/>
    <property type="project" value="TreeGrafter"/>
</dbReference>
<evidence type="ECO:0000256" key="15">
    <source>
        <dbReference type="RuleBase" id="RU000461"/>
    </source>
</evidence>
<keyword evidence="11 14" id="KW-0408">Iron</keyword>
<dbReference type="GO" id="GO:0020037">
    <property type="term" value="F:heme binding"/>
    <property type="evidence" value="ECO:0007669"/>
    <property type="project" value="InterPro"/>
</dbReference>
<dbReference type="SUPFAM" id="SSF48264">
    <property type="entry name" value="Cytochrome P450"/>
    <property type="match status" value="1"/>
</dbReference>
<dbReference type="FunFam" id="1.10.630.10:FF:000238">
    <property type="entry name" value="Cytochrome P450 2A6"/>
    <property type="match status" value="1"/>
</dbReference>
<proteinExistence type="inferred from homology"/>
<dbReference type="PROSITE" id="PS00086">
    <property type="entry name" value="CYTOCHROME_P450"/>
    <property type="match status" value="1"/>
</dbReference>
<reference evidence="17" key="1">
    <citation type="submission" date="2022-01" db="EMBL/GenBank/DDBJ databases">
        <authorList>
            <person name="King R."/>
        </authorList>
    </citation>
    <scope>NUCLEOTIDE SEQUENCE</scope>
</reference>
<evidence type="ECO:0000256" key="1">
    <source>
        <dbReference type="ARBA" id="ARBA00001971"/>
    </source>
</evidence>
<feature type="binding site" description="axial binding residue" evidence="14">
    <location>
        <position position="438"/>
    </location>
    <ligand>
        <name>heme</name>
        <dbReference type="ChEBI" id="CHEBI:30413"/>
    </ligand>
    <ligandPart>
        <name>Fe</name>
        <dbReference type="ChEBI" id="CHEBI:18248"/>
    </ligandPart>
</feature>
<dbReference type="InterPro" id="IPR002401">
    <property type="entry name" value="Cyt_P450_E_grp-I"/>
</dbReference>
<dbReference type="InterPro" id="IPR017972">
    <property type="entry name" value="Cyt_P450_CS"/>
</dbReference>
<dbReference type="CDD" id="cd20651">
    <property type="entry name" value="CYP15A1-like"/>
    <property type="match status" value="1"/>
</dbReference>
<keyword evidence="18" id="KW-1185">Reference proteome</keyword>
<dbReference type="PRINTS" id="PR00385">
    <property type="entry name" value="P450"/>
</dbReference>
<dbReference type="GO" id="GO:0008395">
    <property type="term" value="F:steroid hydroxylase activity"/>
    <property type="evidence" value="ECO:0007669"/>
    <property type="project" value="TreeGrafter"/>
</dbReference>
<evidence type="ECO:0000256" key="14">
    <source>
        <dbReference type="PIRSR" id="PIRSR602401-1"/>
    </source>
</evidence>
<keyword evidence="12 15" id="KW-0503">Monooxygenase</keyword>
<keyword evidence="8" id="KW-0256">Endoplasmic reticulum</keyword>
<evidence type="ECO:0000313" key="18">
    <source>
        <dbReference type="Proteomes" id="UP001153712"/>
    </source>
</evidence>
<evidence type="ECO:0000256" key="16">
    <source>
        <dbReference type="SAM" id="SignalP"/>
    </source>
</evidence>
<comment type="subcellular location">
    <subcellularLocation>
        <location evidence="4">Endoplasmic reticulum membrane</location>
        <topology evidence="4">Peripheral membrane protein</topology>
    </subcellularLocation>
    <subcellularLocation>
        <location evidence="3">Microsome membrane</location>
        <topology evidence="3">Peripheral membrane protein</topology>
    </subcellularLocation>
</comment>
<evidence type="ECO:0000256" key="4">
    <source>
        <dbReference type="ARBA" id="ARBA00004406"/>
    </source>
</evidence>
<evidence type="ECO:0000256" key="13">
    <source>
        <dbReference type="ARBA" id="ARBA00023136"/>
    </source>
</evidence>
<comment type="cofactor">
    <cofactor evidence="1 14">
        <name>heme</name>
        <dbReference type="ChEBI" id="CHEBI:30413"/>
    </cofactor>
</comment>
<keyword evidence="13" id="KW-0472">Membrane</keyword>
<evidence type="ECO:0000313" key="17">
    <source>
        <dbReference type="EMBL" id="CAG9856915.1"/>
    </source>
</evidence>
<dbReference type="GO" id="GO:0016712">
    <property type="term" value="F:oxidoreductase activity, acting on paired donors, with incorporation or reduction of molecular oxygen, reduced flavin or flavoprotein as one donor, and incorporation of one atom of oxygen"/>
    <property type="evidence" value="ECO:0007669"/>
    <property type="project" value="TreeGrafter"/>
</dbReference>
<dbReference type="InterPro" id="IPR050182">
    <property type="entry name" value="Cytochrome_P450_fam2"/>
</dbReference>
<dbReference type="PRINTS" id="PR00463">
    <property type="entry name" value="EP450I"/>
</dbReference>
<organism evidence="17 18">
    <name type="scientific">Phyllotreta striolata</name>
    <name type="common">Striped flea beetle</name>
    <name type="synonym">Crioceris striolata</name>
    <dbReference type="NCBI Taxonomy" id="444603"/>
    <lineage>
        <taxon>Eukaryota</taxon>
        <taxon>Metazoa</taxon>
        <taxon>Ecdysozoa</taxon>
        <taxon>Arthropoda</taxon>
        <taxon>Hexapoda</taxon>
        <taxon>Insecta</taxon>
        <taxon>Pterygota</taxon>
        <taxon>Neoptera</taxon>
        <taxon>Endopterygota</taxon>
        <taxon>Coleoptera</taxon>
        <taxon>Polyphaga</taxon>
        <taxon>Cucujiformia</taxon>
        <taxon>Chrysomeloidea</taxon>
        <taxon>Chrysomelidae</taxon>
        <taxon>Galerucinae</taxon>
        <taxon>Alticini</taxon>
        <taxon>Phyllotreta</taxon>
    </lineage>
</organism>
<evidence type="ECO:0000256" key="9">
    <source>
        <dbReference type="ARBA" id="ARBA00022848"/>
    </source>
</evidence>
<keyword evidence="9" id="KW-0492">Microsome</keyword>
<keyword evidence="16" id="KW-0732">Signal</keyword>
<evidence type="ECO:0000256" key="10">
    <source>
        <dbReference type="ARBA" id="ARBA00023002"/>
    </source>
</evidence>
<dbReference type="PANTHER" id="PTHR24300">
    <property type="entry name" value="CYTOCHROME P450 508A4-RELATED"/>
    <property type="match status" value="1"/>
</dbReference>
<dbReference type="AlphaFoldDB" id="A0A9N9TF61"/>
<feature type="signal peptide" evidence="16">
    <location>
        <begin position="1"/>
        <end position="20"/>
    </location>
</feature>
<dbReference type="Gene3D" id="1.10.630.10">
    <property type="entry name" value="Cytochrome P450"/>
    <property type="match status" value="1"/>
</dbReference>
<dbReference type="Proteomes" id="UP001153712">
    <property type="component" value="Chromosome 12"/>
</dbReference>
<protein>
    <recommendedName>
        <fullName evidence="19">Cytochrome P450</fullName>
    </recommendedName>
</protein>
<feature type="chain" id="PRO_5040363446" description="Cytochrome P450" evidence="16">
    <location>
        <begin position="21"/>
        <end position="497"/>
    </location>
</feature>
<gene>
    <name evidence="17" type="ORF">PHYEVI_LOCUS3326</name>
</gene>
<dbReference type="GO" id="GO:0006082">
    <property type="term" value="P:organic acid metabolic process"/>
    <property type="evidence" value="ECO:0007669"/>
    <property type="project" value="TreeGrafter"/>
</dbReference>